<feature type="compositionally biased region" description="Basic residues" evidence="1">
    <location>
        <begin position="82"/>
        <end position="104"/>
    </location>
</feature>
<feature type="compositionally biased region" description="Low complexity" evidence="1">
    <location>
        <begin position="13"/>
        <end position="22"/>
    </location>
</feature>
<dbReference type="AlphaFoldDB" id="A0A8T0D7T3"/>
<keyword evidence="3" id="KW-1185">Reference proteome</keyword>
<feature type="compositionally biased region" description="Basic residues" evidence="1">
    <location>
        <begin position="139"/>
        <end position="159"/>
    </location>
</feature>
<feature type="region of interest" description="Disordered" evidence="1">
    <location>
        <begin position="128"/>
        <end position="171"/>
    </location>
</feature>
<sequence>MVSVVPQYDLSEPESPGSPSGSHRNLSGDCKGRHDSSRSSLHHIQPRSPDDGSSFVEERVNVLLSGEADRNGNDVVVEDVRKKSKVKKHRKHKHRSGKKRSKKTRNLEAYDEASDVWVSSAADVTSLRPPLSVDGLEKKMKKHKKHKREGKERKKKDRKHIGTEPHTFMQM</sequence>
<reference evidence="2 3" key="1">
    <citation type="submission" date="2019-07" db="EMBL/GenBank/DDBJ databases">
        <title>Annotation for the trematode Paragonimus westermani.</title>
        <authorList>
            <person name="Choi Y.-J."/>
        </authorList>
    </citation>
    <scope>NUCLEOTIDE SEQUENCE [LARGE SCALE GENOMIC DNA]</scope>
    <source>
        <strain evidence="2">180907_Pwestermani</strain>
    </source>
</reference>
<evidence type="ECO:0000256" key="1">
    <source>
        <dbReference type="SAM" id="MobiDB-lite"/>
    </source>
</evidence>
<protein>
    <submittedName>
        <fullName evidence="2">Uncharacterized protein</fullName>
    </submittedName>
</protein>
<feature type="region of interest" description="Disordered" evidence="1">
    <location>
        <begin position="1"/>
        <end position="110"/>
    </location>
</feature>
<organism evidence="2 3">
    <name type="scientific">Paragonimus westermani</name>
    <dbReference type="NCBI Taxonomy" id="34504"/>
    <lineage>
        <taxon>Eukaryota</taxon>
        <taxon>Metazoa</taxon>
        <taxon>Spiralia</taxon>
        <taxon>Lophotrochozoa</taxon>
        <taxon>Platyhelminthes</taxon>
        <taxon>Trematoda</taxon>
        <taxon>Digenea</taxon>
        <taxon>Plagiorchiida</taxon>
        <taxon>Troglotremata</taxon>
        <taxon>Troglotrematidae</taxon>
        <taxon>Paragonimus</taxon>
    </lineage>
</organism>
<evidence type="ECO:0000313" key="2">
    <source>
        <dbReference type="EMBL" id="KAF8562697.1"/>
    </source>
</evidence>
<comment type="caution">
    <text evidence="2">The sequence shown here is derived from an EMBL/GenBank/DDBJ whole genome shotgun (WGS) entry which is preliminary data.</text>
</comment>
<evidence type="ECO:0000313" key="3">
    <source>
        <dbReference type="Proteomes" id="UP000699462"/>
    </source>
</evidence>
<name>A0A8T0D7T3_9TREM</name>
<dbReference type="Proteomes" id="UP000699462">
    <property type="component" value="Unassembled WGS sequence"/>
</dbReference>
<dbReference type="EMBL" id="JTDF01017893">
    <property type="protein sequence ID" value="KAF8562697.1"/>
    <property type="molecule type" value="Genomic_DNA"/>
</dbReference>
<proteinExistence type="predicted"/>
<accession>A0A8T0D7T3</accession>
<gene>
    <name evidence="2" type="ORF">P879_11679</name>
</gene>